<sequence length="35" mass="4008">MTVSNFFLFALTKTKLEQSNMYGQLISFLFTPDCA</sequence>
<dbReference type="EMBL" id="GBRH01255821">
    <property type="protein sequence ID" value="JAD42074.1"/>
    <property type="molecule type" value="Transcribed_RNA"/>
</dbReference>
<name>A0A0A8ZRQ9_ARUDO</name>
<accession>A0A0A8ZRQ9</accession>
<evidence type="ECO:0000313" key="1">
    <source>
        <dbReference type="EMBL" id="JAD42074.1"/>
    </source>
</evidence>
<protein>
    <submittedName>
        <fullName evidence="1">Uncharacterized protein</fullName>
    </submittedName>
</protein>
<organism evidence="1">
    <name type="scientific">Arundo donax</name>
    <name type="common">Giant reed</name>
    <name type="synonym">Donax arundinaceus</name>
    <dbReference type="NCBI Taxonomy" id="35708"/>
    <lineage>
        <taxon>Eukaryota</taxon>
        <taxon>Viridiplantae</taxon>
        <taxon>Streptophyta</taxon>
        <taxon>Embryophyta</taxon>
        <taxon>Tracheophyta</taxon>
        <taxon>Spermatophyta</taxon>
        <taxon>Magnoliopsida</taxon>
        <taxon>Liliopsida</taxon>
        <taxon>Poales</taxon>
        <taxon>Poaceae</taxon>
        <taxon>PACMAD clade</taxon>
        <taxon>Arundinoideae</taxon>
        <taxon>Arundineae</taxon>
        <taxon>Arundo</taxon>
    </lineage>
</organism>
<reference evidence="1" key="2">
    <citation type="journal article" date="2015" name="Data Brief">
        <title>Shoot transcriptome of the giant reed, Arundo donax.</title>
        <authorList>
            <person name="Barrero R.A."/>
            <person name="Guerrero F.D."/>
            <person name="Moolhuijzen P."/>
            <person name="Goolsby J.A."/>
            <person name="Tidwell J."/>
            <person name="Bellgard S.E."/>
            <person name="Bellgard M.I."/>
        </authorList>
    </citation>
    <scope>NUCLEOTIDE SEQUENCE</scope>
    <source>
        <tissue evidence="1">Shoot tissue taken approximately 20 cm above the soil surface</tissue>
    </source>
</reference>
<proteinExistence type="predicted"/>
<reference evidence="1" key="1">
    <citation type="submission" date="2014-09" db="EMBL/GenBank/DDBJ databases">
        <authorList>
            <person name="Magalhaes I.L.F."/>
            <person name="Oliveira U."/>
            <person name="Santos F.R."/>
            <person name="Vidigal T.H.D.A."/>
            <person name="Brescovit A.D."/>
            <person name="Santos A.J."/>
        </authorList>
    </citation>
    <scope>NUCLEOTIDE SEQUENCE</scope>
    <source>
        <tissue evidence="1">Shoot tissue taken approximately 20 cm above the soil surface</tissue>
    </source>
</reference>
<dbReference type="AlphaFoldDB" id="A0A0A8ZRQ9"/>